<proteinExistence type="predicted"/>
<sequence>MITHRLQGGVFHLEEQRTASAAFSSVNAYLDFKAEVTLSKRYLRSPTGEQFLHAVARSCKSRLRDIPQNSIFWRAQVGHEWLTDSKIGKRVRGPHRETRMKPLRDRAYEGRVNPKGIPCLYFATTREVAMSEVRPWIGSVVSAARFSTVRPLTAVDCSVFHGKNIPYVESPTPEKIEKVV</sequence>
<accession>A0ACC6AJR4</accession>
<organism evidence="1 2">
    <name type="scientific">Nitrobacter winogradskyi</name>
    <name type="common">Nitrobacter agilis</name>
    <dbReference type="NCBI Taxonomy" id="913"/>
    <lineage>
        <taxon>Bacteria</taxon>
        <taxon>Pseudomonadati</taxon>
        <taxon>Pseudomonadota</taxon>
        <taxon>Alphaproteobacteria</taxon>
        <taxon>Hyphomicrobiales</taxon>
        <taxon>Nitrobacteraceae</taxon>
        <taxon>Nitrobacter</taxon>
    </lineage>
</organism>
<name>A0ACC6AJR4_NITWI</name>
<evidence type="ECO:0000313" key="2">
    <source>
        <dbReference type="Proteomes" id="UP001205486"/>
    </source>
</evidence>
<keyword evidence="2" id="KW-1185">Reference proteome</keyword>
<dbReference type="Proteomes" id="UP001205486">
    <property type="component" value="Unassembled WGS sequence"/>
</dbReference>
<evidence type="ECO:0000313" key="1">
    <source>
        <dbReference type="EMBL" id="MCP1999629.1"/>
    </source>
</evidence>
<comment type="caution">
    <text evidence="1">The sequence shown here is derived from an EMBL/GenBank/DDBJ whole genome shotgun (WGS) entry which is preliminary data.</text>
</comment>
<protein>
    <submittedName>
        <fullName evidence="1">Uncharacterized protein</fullName>
    </submittedName>
</protein>
<gene>
    <name evidence="1" type="ORF">J2S34_002077</name>
</gene>
<dbReference type="EMBL" id="JALJZS010000002">
    <property type="protein sequence ID" value="MCP1999629.1"/>
    <property type="molecule type" value="Genomic_DNA"/>
</dbReference>
<reference evidence="1" key="1">
    <citation type="submission" date="2022-03" db="EMBL/GenBank/DDBJ databases">
        <title>Interactions between chemoautotrophic and heterotrophic bacteria.</title>
        <authorList>
            <person name="Santoro A."/>
        </authorList>
    </citation>
    <scope>NUCLEOTIDE SEQUENCE</scope>
    <source>
        <strain evidence="1">Nb-106</strain>
    </source>
</reference>